<keyword evidence="1" id="KW-0472">Membrane</keyword>
<feature type="transmembrane region" description="Helical" evidence="1">
    <location>
        <begin position="404"/>
        <end position="428"/>
    </location>
</feature>
<feature type="transmembrane region" description="Helical" evidence="1">
    <location>
        <begin position="941"/>
        <end position="966"/>
    </location>
</feature>
<name>A0ABT5BAC5_9BACT</name>
<dbReference type="SUPFAM" id="SSF82693">
    <property type="entry name" value="Multidrug efflux transporter AcrB pore domain, PN1, PN2, PC1 and PC2 subdomains"/>
    <property type="match status" value="2"/>
</dbReference>
<dbReference type="SUPFAM" id="SSF82714">
    <property type="entry name" value="Multidrug efflux transporter AcrB TolC docking domain, DN and DC subdomains"/>
    <property type="match status" value="1"/>
</dbReference>
<feature type="transmembrane region" description="Helical" evidence="1">
    <location>
        <begin position="915"/>
        <end position="935"/>
    </location>
</feature>
<comment type="caution">
    <text evidence="2">The sequence shown here is derived from an EMBL/GenBank/DDBJ whole genome shotgun (WGS) entry which is preliminary data.</text>
</comment>
<dbReference type="PANTHER" id="PTHR32063">
    <property type="match status" value="1"/>
</dbReference>
<dbReference type="InterPro" id="IPR027463">
    <property type="entry name" value="AcrB_DN_DC_subdom"/>
</dbReference>
<dbReference type="EMBL" id="JAQNDN010000013">
    <property type="protein sequence ID" value="MDC0671052.1"/>
    <property type="molecule type" value="Genomic_DNA"/>
</dbReference>
<protein>
    <submittedName>
        <fullName evidence="2">Efflux RND transporter permease subunit</fullName>
    </submittedName>
</protein>
<dbReference type="RefSeq" id="WP_272001093.1">
    <property type="nucleotide sequence ID" value="NZ_JAQNDN010000013.1"/>
</dbReference>
<keyword evidence="1" id="KW-0812">Transmembrane</keyword>
<keyword evidence="3" id="KW-1185">Reference proteome</keyword>
<dbReference type="Proteomes" id="UP001217838">
    <property type="component" value="Unassembled WGS sequence"/>
</dbReference>
<dbReference type="Pfam" id="PF00873">
    <property type="entry name" value="ACR_tran"/>
    <property type="match status" value="1"/>
</dbReference>
<feature type="transmembrane region" description="Helical" evidence="1">
    <location>
        <begin position="562"/>
        <end position="580"/>
    </location>
</feature>
<dbReference type="PRINTS" id="PR00702">
    <property type="entry name" value="ACRIFLAVINRP"/>
</dbReference>
<evidence type="ECO:0000313" key="2">
    <source>
        <dbReference type="EMBL" id="MDC0671052.1"/>
    </source>
</evidence>
<accession>A0ABT5BAC5</accession>
<feature type="transmembrane region" description="Helical" evidence="1">
    <location>
        <begin position="1026"/>
        <end position="1045"/>
    </location>
</feature>
<dbReference type="Gene3D" id="1.20.1640.10">
    <property type="entry name" value="Multidrug efflux transporter AcrB transmembrane domain"/>
    <property type="match status" value="2"/>
</dbReference>
<dbReference type="Gene3D" id="3.30.70.1320">
    <property type="entry name" value="Multidrug efflux transporter AcrB pore domain like"/>
    <property type="match status" value="1"/>
</dbReference>
<evidence type="ECO:0000256" key="1">
    <source>
        <dbReference type="SAM" id="Phobius"/>
    </source>
</evidence>
<proteinExistence type="predicted"/>
<dbReference type="Gene3D" id="3.30.70.1440">
    <property type="entry name" value="Multidrug efflux transporter AcrB pore domain"/>
    <property type="match status" value="1"/>
</dbReference>
<dbReference type="Gene3D" id="3.30.70.1430">
    <property type="entry name" value="Multidrug efflux transporter AcrB pore domain"/>
    <property type="match status" value="2"/>
</dbReference>
<feature type="transmembrane region" description="Helical" evidence="1">
    <location>
        <begin position="449"/>
        <end position="470"/>
    </location>
</feature>
<dbReference type="PANTHER" id="PTHR32063:SF73">
    <property type="entry name" value="RND SUPERFAMILY EFFLUX PUMP PERMEASE COMPONENT 1"/>
    <property type="match status" value="1"/>
</dbReference>
<organism evidence="2 3">
    <name type="scientific">Nannocystis radixulma</name>
    <dbReference type="NCBI Taxonomy" id="2995305"/>
    <lineage>
        <taxon>Bacteria</taxon>
        <taxon>Pseudomonadati</taxon>
        <taxon>Myxococcota</taxon>
        <taxon>Polyangia</taxon>
        <taxon>Nannocystales</taxon>
        <taxon>Nannocystaceae</taxon>
        <taxon>Nannocystis</taxon>
    </lineage>
</organism>
<feature type="transmembrane region" description="Helical" evidence="1">
    <location>
        <begin position="33"/>
        <end position="55"/>
    </location>
</feature>
<reference evidence="2 3" key="1">
    <citation type="submission" date="2022-11" db="EMBL/GenBank/DDBJ databases">
        <title>Minimal conservation of predation-associated metabolite biosynthetic gene clusters underscores biosynthetic potential of Myxococcota including descriptions for ten novel species: Archangium lansinium sp. nov., Myxococcus landrumus sp. nov., Nannocystis bai.</title>
        <authorList>
            <person name="Ahearne A."/>
            <person name="Stevens C."/>
            <person name="Dowd S."/>
        </authorList>
    </citation>
    <scope>NUCLEOTIDE SEQUENCE [LARGE SCALE GENOMIC DNA]</scope>
    <source>
        <strain evidence="2 3">NCELM</strain>
    </source>
</reference>
<gene>
    <name evidence="2" type="ORF">POL58_25070</name>
</gene>
<evidence type="ECO:0000313" key="3">
    <source>
        <dbReference type="Proteomes" id="UP001217838"/>
    </source>
</evidence>
<keyword evidence="1" id="KW-1133">Transmembrane helix</keyword>
<dbReference type="SUPFAM" id="SSF82866">
    <property type="entry name" value="Multidrug efflux transporter AcrB transmembrane domain"/>
    <property type="match status" value="2"/>
</dbReference>
<feature type="transmembrane region" description="Helical" evidence="1">
    <location>
        <begin position="889"/>
        <end position="908"/>
    </location>
</feature>
<feature type="transmembrane region" description="Helical" evidence="1">
    <location>
        <begin position="355"/>
        <end position="371"/>
    </location>
</feature>
<feature type="transmembrane region" description="Helical" evidence="1">
    <location>
        <begin position="378"/>
        <end position="398"/>
    </location>
</feature>
<dbReference type="Gene3D" id="3.30.2090.10">
    <property type="entry name" value="Multidrug efflux transporter AcrB TolC docking domain, DN and DC subdomains"/>
    <property type="match status" value="2"/>
</dbReference>
<dbReference type="InterPro" id="IPR001036">
    <property type="entry name" value="Acrflvin-R"/>
</dbReference>
<sequence length="1064" mass="117339">MTDLSPRPEPLHGAPPPEVRDNGMVHLSLVRPVTMLMALLSAVVIGVVALVGIPIELIPSGFSPPFLHIEVPYPNATAQDIEDRITRPLEQSLATTPGLEEISATSRADRASVSLLFEGDTDMDITYREVRDRVARARPELPSDVQRVRIQKQSGAGIPVAFYGVTWDESVELPRDKLQKHLVRAVERIDGVAFVNLWGKEDREIRIELNRPLAEAAGVNIFTLAQKLAQANFNLASGEIRDPDGRFVVRSLATYQTVQQLEDTIVGQKSLRLKDIADVVYDYPESDRIDRFNGRPSMVMFVLKESQANTVEVCDKIRAAVDAASREPALAGFQIKDFFIQGDAIRYSLNQVTDSGLQGGVLAIVVLLFFLRRVRLTLLIAASIPLSIFLSLPVMYFLGQSINIISLLGLMICVGLVVDNSVVVAENIDRYRERGMGPYAAALHGASEVALPITLATLTTMIVFAPAALLSSGPTQFFMIRMVTPVCVSLLASLFVALVLVPMTSALALGTSDPLRRGGRWRTLLAVDAWWKAWMGRTYTATLGRVNAWYGALLRASLRRRIDVVVPSLLMLVATCAIPMQHVKFSSGENMGTRNFWANYSMPSDVTKAEAEAFFLDVENSIAEVKDEYRIAGQYIGFDGSFAQVQVFFEPQTPGERPFNEVRQEVYDKMPNRPGWVKEARFGGADGGQDNTFMVTLYGDDHHSVQEAREALQAVLLQQSGVVGVSNRGADAVRRDELALAVDRTMTERFGIPAGNIASSIAYAIRGQVLPRFQSATEDREIEVRIRYRKEDREQLGELLEFKVPSEKKPGSVVPVRVLTEMTVQKGDQALVRNDKRVAALIRLEVAAEDRLATEDRLRKFIAGYRLPAGISFDADHAMRESDDLRNDMVGAMILSTAFIFLVMGFLFESFILPMSVLPSIPLSFIGVWWFLMITGSPIDALAVIGILLLLGVVVNNGIVLVDFINSARASGLSREEAIVQAGMQRFRPILMTALTTVGGMIPLAFTTPNGEGLDYGPFGKTLVGGMTTATVLTLVVVPVAYTYFDDLRISAGEWARRVLWRRR</sequence>
<feature type="transmembrane region" description="Helical" evidence="1">
    <location>
        <begin position="987"/>
        <end position="1006"/>
    </location>
</feature>